<dbReference type="Proteomes" id="UP001600888">
    <property type="component" value="Unassembled WGS sequence"/>
</dbReference>
<reference evidence="1 2" key="1">
    <citation type="submission" date="2024-03" db="EMBL/GenBank/DDBJ databases">
        <title>A high-quality draft genome sequence of Diaporthe vaccinii, a causative agent of upright dieback and viscid rot disease in cranberry plants.</title>
        <authorList>
            <person name="Sarrasin M."/>
            <person name="Lang B.F."/>
            <person name="Burger G."/>
        </authorList>
    </citation>
    <scope>NUCLEOTIDE SEQUENCE [LARGE SCALE GENOMIC DNA]</scope>
    <source>
        <strain evidence="1 2">IS7</strain>
    </source>
</reference>
<protein>
    <submittedName>
        <fullName evidence="1">Uncharacterized protein</fullName>
    </submittedName>
</protein>
<dbReference type="PANTHER" id="PTHR33112:SF16">
    <property type="entry name" value="HETEROKARYON INCOMPATIBILITY DOMAIN-CONTAINING PROTEIN"/>
    <property type="match status" value="1"/>
</dbReference>
<name>A0ABR4DZU0_9PEZI</name>
<gene>
    <name evidence="1" type="ORF">FJTKL_01709</name>
</gene>
<keyword evidence="2" id="KW-1185">Reference proteome</keyword>
<dbReference type="EMBL" id="JBAWTH010000129">
    <property type="protein sequence ID" value="KAL2275650.1"/>
    <property type="molecule type" value="Genomic_DNA"/>
</dbReference>
<evidence type="ECO:0000313" key="2">
    <source>
        <dbReference type="Proteomes" id="UP001600888"/>
    </source>
</evidence>
<sequence>MLLWECGHCRLSEDRFPQVQGDRLYPLELVDSGAWRGPDSALTTETWYTGLVERYSGRQLTFEGDKMVAIGALAKATSWGRHIPYLAGLWGDSVRSGLMWRRNGPGSKCKTTTRPSWSWASQSSPVSYMFSNLEFIINAELRDGFKPQVVDARVEAADVKNPFADVKWGYVMLHTKLQMARVLRDFLGRIPPRHNFITEEARGLFIDSGTFMSQWPAAAYMDDEHVTHEVLVALVGWAGTFIALVLTPPRLDAEEYRRVGIAILDYYDWDWGTFREGLADSQIMQWTTRTIKIV</sequence>
<proteinExistence type="predicted"/>
<organism evidence="1 2">
    <name type="scientific">Diaporthe vaccinii</name>
    <dbReference type="NCBI Taxonomy" id="105482"/>
    <lineage>
        <taxon>Eukaryota</taxon>
        <taxon>Fungi</taxon>
        <taxon>Dikarya</taxon>
        <taxon>Ascomycota</taxon>
        <taxon>Pezizomycotina</taxon>
        <taxon>Sordariomycetes</taxon>
        <taxon>Sordariomycetidae</taxon>
        <taxon>Diaporthales</taxon>
        <taxon>Diaporthaceae</taxon>
        <taxon>Diaporthe</taxon>
        <taxon>Diaporthe eres species complex</taxon>
    </lineage>
</organism>
<accession>A0ABR4DZU0</accession>
<dbReference type="PANTHER" id="PTHR33112">
    <property type="entry name" value="DOMAIN PROTEIN, PUTATIVE-RELATED"/>
    <property type="match status" value="1"/>
</dbReference>
<evidence type="ECO:0000313" key="1">
    <source>
        <dbReference type="EMBL" id="KAL2275650.1"/>
    </source>
</evidence>
<comment type="caution">
    <text evidence="1">The sequence shown here is derived from an EMBL/GenBank/DDBJ whole genome shotgun (WGS) entry which is preliminary data.</text>
</comment>